<evidence type="ECO:0000259" key="11">
    <source>
        <dbReference type="PROSITE" id="PS50893"/>
    </source>
</evidence>
<evidence type="ECO:0000256" key="1">
    <source>
        <dbReference type="ARBA" id="ARBA00004651"/>
    </source>
</evidence>
<evidence type="ECO:0000256" key="7">
    <source>
        <dbReference type="ARBA" id="ARBA00022989"/>
    </source>
</evidence>
<evidence type="ECO:0000259" key="12">
    <source>
        <dbReference type="PROSITE" id="PS50929"/>
    </source>
</evidence>
<dbReference type="AlphaFoldDB" id="A0A8H9J0H6"/>
<reference evidence="13" key="1">
    <citation type="journal article" date="2014" name="Int. J. Syst. Evol. Microbiol.">
        <title>Complete genome sequence of Corynebacterium casei LMG S-19264T (=DSM 44701T), isolated from a smear-ripened cheese.</title>
        <authorList>
            <consortium name="US DOE Joint Genome Institute (JGI-PGF)"/>
            <person name="Walter F."/>
            <person name="Albersmeier A."/>
            <person name="Kalinowski J."/>
            <person name="Ruckert C."/>
        </authorList>
    </citation>
    <scope>NUCLEOTIDE SEQUENCE</scope>
    <source>
        <strain evidence="13">CGMCC 4.7679</strain>
    </source>
</reference>
<dbReference type="SUPFAM" id="SSF52540">
    <property type="entry name" value="P-loop containing nucleoside triphosphate hydrolases"/>
    <property type="match status" value="1"/>
</dbReference>
<dbReference type="FunFam" id="3.40.50.300:FF:000299">
    <property type="entry name" value="ABC transporter ATP-binding protein/permease"/>
    <property type="match status" value="1"/>
</dbReference>
<dbReference type="InterPro" id="IPR011527">
    <property type="entry name" value="ABC1_TM_dom"/>
</dbReference>
<evidence type="ECO:0000256" key="8">
    <source>
        <dbReference type="ARBA" id="ARBA00023136"/>
    </source>
</evidence>
<keyword evidence="6 13" id="KW-0067">ATP-binding</keyword>
<dbReference type="PANTHER" id="PTHR43394:SF1">
    <property type="entry name" value="ATP-BINDING CASSETTE SUB-FAMILY B MEMBER 10, MITOCHONDRIAL"/>
    <property type="match status" value="1"/>
</dbReference>
<evidence type="ECO:0000256" key="4">
    <source>
        <dbReference type="ARBA" id="ARBA00022692"/>
    </source>
</evidence>
<dbReference type="PROSITE" id="PS50929">
    <property type="entry name" value="ABC_TM1F"/>
    <property type="match status" value="1"/>
</dbReference>
<evidence type="ECO:0000256" key="10">
    <source>
        <dbReference type="SAM" id="Phobius"/>
    </source>
</evidence>
<evidence type="ECO:0000256" key="5">
    <source>
        <dbReference type="ARBA" id="ARBA00022741"/>
    </source>
</evidence>
<name>A0A8H9J0H6_9PSEU</name>
<keyword evidence="8 10" id="KW-0472">Membrane</keyword>
<keyword evidence="14" id="KW-1185">Reference proteome</keyword>
<feature type="transmembrane region" description="Helical" evidence="10">
    <location>
        <begin position="171"/>
        <end position="188"/>
    </location>
</feature>
<keyword evidence="5" id="KW-0547">Nucleotide-binding</keyword>
<evidence type="ECO:0000256" key="2">
    <source>
        <dbReference type="ARBA" id="ARBA00022448"/>
    </source>
</evidence>
<dbReference type="InterPro" id="IPR027417">
    <property type="entry name" value="P-loop_NTPase"/>
</dbReference>
<feature type="domain" description="ABC transporter" evidence="11">
    <location>
        <begin position="351"/>
        <end position="603"/>
    </location>
</feature>
<dbReference type="Proteomes" id="UP000658656">
    <property type="component" value="Unassembled WGS sequence"/>
</dbReference>
<feature type="transmembrane region" description="Helical" evidence="10">
    <location>
        <begin position="67"/>
        <end position="87"/>
    </location>
</feature>
<keyword evidence="2" id="KW-0813">Transport</keyword>
<reference evidence="13" key="2">
    <citation type="submission" date="2020-09" db="EMBL/GenBank/DDBJ databases">
        <authorList>
            <person name="Sun Q."/>
            <person name="Zhou Y."/>
        </authorList>
    </citation>
    <scope>NUCLEOTIDE SEQUENCE</scope>
    <source>
        <strain evidence="13">CGMCC 4.7679</strain>
    </source>
</reference>
<keyword evidence="4 10" id="KW-0812">Transmembrane</keyword>
<dbReference type="InterPro" id="IPR003439">
    <property type="entry name" value="ABC_transporter-like_ATP-bd"/>
</dbReference>
<dbReference type="RefSeq" id="WP_145932818.1">
    <property type="nucleotide sequence ID" value="NZ_BNAV01000006.1"/>
</dbReference>
<dbReference type="OrthoDB" id="9806127at2"/>
<dbReference type="GO" id="GO:0016887">
    <property type="term" value="F:ATP hydrolysis activity"/>
    <property type="evidence" value="ECO:0007669"/>
    <property type="project" value="InterPro"/>
</dbReference>
<comment type="similarity">
    <text evidence="9">Belongs to the ABC transporter superfamily. Lipid exporter (TC 3.A.1.106) family.</text>
</comment>
<dbReference type="SUPFAM" id="SSF90123">
    <property type="entry name" value="ABC transporter transmembrane region"/>
    <property type="match status" value="1"/>
</dbReference>
<feature type="domain" description="ABC transmembrane type-1" evidence="12">
    <location>
        <begin position="35"/>
        <end position="314"/>
    </location>
</feature>
<sequence>MTASGEGSFTQYQAFRFAWSVLSTTDRWRFVGKQLSGVALGLLGAVPPLLVRMLLDSVLPGRDFRDLALVVGLGALVYLLLAVAGVADQWLQSRITEGLGLALRERFFAKTLRLPFAFFVHSRSGSLASRLTVDIRTAQRILQSSGSAGASVIGFAVTLGIMLWLSPVISLVVLAVMPFVVLADRWFAPRIAEQSRRQLGANAQLTSFVVERLNAGGALFIRTSGEPAREAAAFGRRSHAVWRYGIRAAVLSRAYYGILAISSGLGILAVLYLGGRQAIQGQLQLGTLVALAQYAGQSYQPVTRLARTRMQILGSAVALGRLKAYFETPETVPGAGPAPGTRERADERAVVELDRVWFRYPEVRPGDGDGDLLPVITGGCTPWILRDVSLRARPGDRIAIVGESGAGKTSIGYLLAGLFRPIGGTVRLFGADLADLPPVLVRGRVGLVSQEAFLFSGSIVDNIRHGRPDASADEVARACAAAGIDETIAELPQGYRTIVGERGFRLSGGQKQRISLARALLCGADVVVLDEATSHLDAVMDERIQRDLLAAKPGRVLVVVAHRLSTVMKADEILVLRDGRFVERGRHDELTARDGYYAALFRTQRRIDADPLVPRERKPA</sequence>
<proteinExistence type="inferred from homology"/>
<keyword evidence="7 10" id="KW-1133">Transmembrane helix</keyword>
<evidence type="ECO:0000256" key="6">
    <source>
        <dbReference type="ARBA" id="ARBA00022840"/>
    </source>
</evidence>
<dbReference type="InterPro" id="IPR003593">
    <property type="entry name" value="AAA+_ATPase"/>
</dbReference>
<dbReference type="PROSITE" id="PS50893">
    <property type="entry name" value="ABC_TRANSPORTER_2"/>
    <property type="match status" value="1"/>
</dbReference>
<dbReference type="Pfam" id="PF00005">
    <property type="entry name" value="ABC_tran"/>
    <property type="match status" value="1"/>
</dbReference>
<organism evidence="13 14">
    <name type="scientific">Amycolatopsis bartoniae</name>
    <dbReference type="NCBI Taxonomy" id="941986"/>
    <lineage>
        <taxon>Bacteria</taxon>
        <taxon>Bacillati</taxon>
        <taxon>Actinomycetota</taxon>
        <taxon>Actinomycetes</taxon>
        <taxon>Pseudonocardiales</taxon>
        <taxon>Pseudonocardiaceae</taxon>
        <taxon>Amycolatopsis</taxon>
    </lineage>
</organism>
<dbReference type="GO" id="GO:0005524">
    <property type="term" value="F:ATP binding"/>
    <property type="evidence" value="ECO:0007669"/>
    <property type="project" value="UniProtKB-KW"/>
</dbReference>
<evidence type="ECO:0000256" key="3">
    <source>
        <dbReference type="ARBA" id="ARBA00022475"/>
    </source>
</evidence>
<evidence type="ECO:0000313" key="14">
    <source>
        <dbReference type="Proteomes" id="UP000658656"/>
    </source>
</evidence>
<dbReference type="InterPro" id="IPR036640">
    <property type="entry name" value="ABC1_TM_sf"/>
</dbReference>
<dbReference type="InterPro" id="IPR039421">
    <property type="entry name" value="Type_1_exporter"/>
</dbReference>
<dbReference type="Pfam" id="PF00664">
    <property type="entry name" value="ABC_membrane"/>
    <property type="match status" value="1"/>
</dbReference>
<dbReference type="Gene3D" id="1.20.1560.10">
    <property type="entry name" value="ABC transporter type 1, transmembrane domain"/>
    <property type="match status" value="1"/>
</dbReference>
<dbReference type="PANTHER" id="PTHR43394">
    <property type="entry name" value="ATP-DEPENDENT PERMEASE MDL1, MITOCHONDRIAL"/>
    <property type="match status" value="1"/>
</dbReference>
<evidence type="ECO:0000256" key="9">
    <source>
        <dbReference type="ARBA" id="ARBA00061644"/>
    </source>
</evidence>
<dbReference type="EMBL" id="BNAV01000006">
    <property type="protein sequence ID" value="GHF66557.1"/>
    <property type="molecule type" value="Genomic_DNA"/>
</dbReference>
<dbReference type="InterPro" id="IPR017871">
    <property type="entry name" value="ABC_transporter-like_CS"/>
</dbReference>
<protein>
    <submittedName>
        <fullName evidence="13">ABC transporter ATP-binding protein</fullName>
    </submittedName>
</protein>
<comment type="caution">
    <text evidence="13">The sequence shown here is derived from an EMBL/GenBank/DDBJ whole genome shotgun (WGS) entry which is preliminary data.</text>
</comment>
<evidence type="ECO:0000313" key="13">
    <source>
        <dbReference type="EMBL" id="GHF66557.1"/>
    </source>
</evidence>
<dbReference type="GO" id="GO:0015421">
    <property type="term" value="F:ABC-type oligopeptide transporter activity"/>
    <property type="evidence" value="ECO:0007669"/>
    <property type="project" value="TreeGrafter"/>
</dbReference>
<gene>
    <name evidence="13" type="ORF">GCM10017566_45450</name>
</gene>
<keyword evidence="3" id="KW-1003">Cell membrane</keyword>
<dbReference type="Gene3D" id="3.40.50.300">
    <property type="entry name" value="P-loop containing nucleotide triphosphate hydrolases"/>
    <property type="match status" value="1"/>
</dbReference>
<accession>A0A8H9J0H6</accession>
<feature type="transmembrane region" description="Helical" evidence="10">
    <location>
        <begin position="35"/>
        <end position="55"/>
    </location>
</feature>
<feature type="transmembrane region" description="Helical" evidence="10">
    <location>
        <begin position="254"/>
        <end position="274"/>
    </location>
</feature>
<comment type="subcellular location">
    <subcellularLocation>
        <location evidence="1">Cell membrane</location>
        <topology evidence="1">Multi-pass membrane protein</topology>
    </subcellularLocation>
</comment>
<dbReference type="GO" id="GO:0005886">
    <property type="term" value="C:plasma membrane"/>
    <property type="evidence" value="ECO:0007669"/>
    <property type="project" value="UniProtKB-SubCell"/>
</dbReference>
<dbReference type="PROSITE" id="PS00211">
    <property type="entry name" value="ABC_TRANSPORTER_1"/>
    <property type="match status" value="1"/>
</dbReference>
<dbReference type="SMART" id="SM00382">
    <property type="entry name" value="AAA"/>
    <property type="match status" value="1"/>
</dbReference>